<reference evidence="6 7" key="1">
    <citation type="journal article" date="2018" name="Gigascience">
        <title>Genomes of trombidid mites reveal novel predicted allergens and laterally-transferred genes associated with secondary metabolism.</title>
        <authorList>
            <person name="Dong X."/>
            <person name="Chaisiri K."/>
            <person name="Xia D."/>
            <person name="Armstrong S.D."/>
            <person name="Fang Y."/>
            <person name="Donnelly M.J."/>
            <person name="Kadowaki T."/>
            <person name="McGarry J.W."/>
            <person name="Darby A.C."/>
            <person name="Makepeace B.L."/>
        </authorList>
    </citation>
    <scope>NUCLEOTIDE SEQUENCE [LARGE SCALE GENOMIC DNA]</scope>
    <source>
        <strain evidence="6">UoL-WK</strain>
    </source>
</reference>
<dbReference type="Gene3D" id="3.40.50.720">
    <property type="entry name" value="NAD(P)-binding Rossmann-like Domain"/>
    <property type="match status" value="1"/>
</dbReference>
<keyword evidence="5" id="KW-0812">Transmembrane</keyword>
<dbReference type="STRING" id="1965070.A0A443RJ38"/>
<keyword evidence="1" id="KW-0521">NADP</keyword>
<dbReference type="GO" id="GO:0006694">
    <property type="term" value="P:steroid biosynthetic process"/>
    <property type="evidence" value="ECO:0007669"/>
    <property type="project" value="UniProtKB-KW"/>
</dbReference>
<protein>
    <submittedName>
        <fullName evidence="6">Hydroxysteroid dehydrogenase-like protein 3</fullName>
    </submittedName>
</protein>
<dbReference type="SUPFAM" id="SSF51735">
    <property type="entry name" value="NAD(P)-binding Rossmann-fold domains"/>
    <property type="match status" value="1"/>
</dbReference>
<dbReference type="GO" id="GO:0005783">
    <property type="term" value="C:endoplasmic reticulum"/>
    <property type="evidence" value="ECO:0007669"/>
    <property type="project" value="TreeGrafter"/>
</dbReference>
<dbReference type="InterPro" id="IPR002347">
    <property type="entry name" value="SDR_fam"/>
</dbReference>
<dbReference type="AlphaFoldDB" id="A0A443RJ38"/>
<sequence length="277" mass="31354">MRKLDLVSHYGEYVVITGATDGIGLEFAKQFAAKGHSIVIIGRNPDKLVAAKSLISNFLNPGKKIISIQADFNETDIDVYRNIENQLQDIKDKIAILINNAGVLLEQPDLYLNLDENEVLSNVKVNIIAVLMMTKIVLPFMVSNKRGLVINMSSFAAYSFLPLTGVYSASKKFVEYFSQSLEYEYKSHNIDVLTLLPSYIATKMVRWSNFLSKPSLLFPSAEVFVKSAIATITRSSHTTGYWVHGLLYTSVYWFVPNWLYTIFSYNFIKHFNTSSKM</sequence>
<dbReference type="OrthoDB" id="5545019at2759"/>
<dbReference type="Pfam" id="PF00106">
    <property type="entry name" value="adh_short"/>
    <property type="match status" value="1"/>
</dbReference>
<evidence type="ECO:0000313" key="6">
    <source>
        <dbReference type="EMBL" id="RWS15301.1"/>
    </source>
</evidence>
<keyword evidence="5" id="KW-0472">Membrane</keyword>
<evidence type="ECO:0000256" key="2">
    <source>
        <dbReference type="ARBA" id="ARBA00022955"/>
    </source>
</evidence>
<keyword evidence="2" id="KW-0443">Lipid metabolism</keyword>
<name>A0A443RJ38_9ACAR</name>
<proteinExistence type="inferred from homology"/>
<dbReference type="PANTHER" id="PTHR43086:SF2">
    <property type="entry name" value="HYDROXYSTEROID DEHYDROGENASE-LIKE PROTEIN 1"/>
    <property type="match status" value="1"/>
</dbReference>
<keyword evidence="3" id="KW-0560">Oxidoreductase</keyword>
<evidence type="ECO:0000256" key="4">
    <source>
        <dbReference type="ARBA" id="ARBA00038261"/>
    </source>
</evidence>
<keyword evidence="5" id="KW-1133">Transmembrane helix</keyword>
<dbReference type="EMBL" id="NCKU01000495">
    <property type="protein sequence ID" value="RWS15301.1"/>
    <property type="molecule type" value="Genomic_DNA"/>
</dbReference>
<dbReference type="PIRSF" id="PIRSF000126">
    <property type="entry name" value="11-beta-HSD1"/>
    <property type="match status" value="1"/>
</dbReference>
<evidence type="ECO:0000256" key="5">
    <source>
        <dbReference type="SAM" id="Phobius"/>
    </source>
</evidence>
<dbReference type="PANTHER" id="PTHR43086">
    <property type="entry name" value="VERY-LONG-CHAIN 3-OXOOACYL-COA REDUCTASE"/>
    <property type="match status" value="1"/>
</dbReference>
<dbReference type="PRINTS" id="PR00081">
    <property type="entry name" value="GDHRDH"/>
</dbReference>
<comment type="similarity">
    <text evidence="4">Belongs to the short-chain dehydrogenases/reductases (SDR) family. 17-beta-HSD 3 subfamily.</text>
</comment>
<keyword evidence="2" id="KW-0444">Lipid biosynthesis</keyword>
<feature type="transmembrane region" description="Helical" evidence="5">
    <location>
        <begin position="251"/>
        <end position="268"/>
    </location>
</feature>
<dbReference type="PRINTS" id="PR00080">
    <property type="entry name" value="SDRFAMILY"/>
</dbReference>
<evidence type="ECO:0000313" key="7">
    <source>
        <dbReference type="Proteomes" id="UP000285301"/>
    </source>
</evidence>
<dbReference type="GO" id="GO:0016491">
    <property type="term" value="F:oxidoreductase activity"/>
    <property type="evidence" value="ECO:0007669"/>
    <property type="project" value="UniProtKB-KW"/>
</dbReference>
<dbReference type="GO" id="GO:0030497">
    <property type="term" value="P:fatty acid elongation"/>
    <property type="evidence" value="ECO:0007669"/>
    <property type="project" value="TreeGrafter"/>
</dbReference>
<organism evidence="6 7">
    <name type="scientific">Dinothrombium tinctorium</name>
    <dbReference type="NCBI Taxonomy" id="1965070"/>
    <lineage>
        <taxon>Eukaryota</taxon>
        <taxon>Metazoa</taxon>
        <taxon>Ecdysozoa</taxon>
        <taxon>Arthropoda</taxon>
        <taxon>Chelicerata</taxon>
        <taxon>Arachnida</taxon>
        <taxon>Acari</taxon>
        <taxon>Acariformes</taxon>
        <taxon>Trombidiformes</taxon>
        <taxon>Prostigmata</taxon>
        <taxon>Anystina</taxon>
        <taxon>Parasitengona</taxon>
        <taxon>Trombidioidea</taxon>
        <taxon>Trombidiidae</taxon>
        <taxon>Dinothrombium</taxon>
    </lineage>
</organism>
<comment type="caution">
    <text evidence="6">The sequence shown here is derived from an EMBL/GenBank/DDBJ whole genome shotgun (WGS) entry which is preliminary data.</text>
</comment>
<keyword evidence="7" id="KW-1185">Reference proteome</keyword>
<dbReference type="CDD" id="cd05356">
    <property type="entry name" value="17beta-HSD1_like_SDR_c"/>
    <property type="match status" value="1"/>
</dbReference>
<accession>A0A443RJ38</accession>
<dbReference type="InterPro" id="IPR036291">
    <property type="entry name" value="NAD(P)-bd_dom_sf"/>
</dbReference>
<evidence type="ECO:0000256" key="3">
    <source>
        <dbReference type="ARBA" id="ARBA00023002"/>
    </source>
</evidence>
<gene>
    <name evidence="6" type="ORF">B4U79_14899</name>
</gene>
<feature type="transmembrane region" description="Helical" evidence="5">
    <location>
        <begin position="148"/>
        <end position="169"/>
    </location>
</feature>
<evidence type="ECO:0000256" key="1">
    <source>
        <dbReference type="ARBA" id="ARBA00022857"/>
    </source>
</evidence>
<keyword evidence="2" id="KW-0752">Steroid biosynthesis</keyword>
<dbReference type="Proteomes" id="UP000285301">
    <property type="component" value="Unassembled WGS sequence"/>
</dbReference>